<dbReference type="Pfam" id="PF07690">
    <property type="entry name" value="MFS_1"/>
    <property type="match status" value="1"/>
</dbReference>
<keyword evidence="9" id="KW-1185">Reference proteome</keyword>
<feature type="domain" description="Major facilitator superfamily (MFS) profile" evidence="7">
    <location>
        <begin position="133"/>
        <end position="562"/>
    </location>
</feature>
<comment type="subcellular location">
    <subcellularLocation>
        <location evidence="1">Membrane</location>
        <topology evidence="1">Multi-pass membrane protein</topology>
    </subcellularLocation>
</comment>
<feature type="transmembrane region" description="Helical" evidence="6">
    <location>
        <begin position="168"/>
        <end position="188"/>
    </location>
</feature>
<evidence type="ECO:0000256" key="6">
    <source>
        <dbReference type="SAM" id="Phobius"/>
    </source>
</evidence>
<dbReference type="Gene3D" id="1.20.1250.20">
    <property type="entry name" value="MFS general substrate transporter like domains"/>
    <property type="match status" value="1"/>
</dbReference>
<dbReference type="Proteomes" id="UP001390339">
    <property type="component" value="Unassembled WGS sequence"/>
</dbReference>
<dbReference type="InterPro" id="IPR005829">
    <property type="entry name" value="Sugar_transporter_CS"/>
</dbReference>
<dbReference type="SUPFAM" id="SSF103473">
    <property type="entry name" value="MFS general substrate transporter"/>
    <property type="match status" value="1"/>
</dbReference>
<reference evidence="8 9" key="1">
    <citation type="journal article" date="2024" name="IMA Fungus">
        <title>Apiospora arundinis, a panoply of carbohydrate-active enzymes and secondary metabolites.</title>
        <authorList>
            <person name="Sorensen T."/>
            <person name="Petersen C."/>
            <person name="Muurmann A.T."/>
            <person name="Christiansen J.V."/>
            <person name="Brundto M.L."/>
            <person name="Overgaard C.K."/>
            <person name="Boysen A.T."/>
            <person name="Wollenberg R.D."/>
            <person name="Larsen T.O."/>
            <person name="Sorensen J.L."/>
            <person name="Nielsen K.L."/>
            <person name="Sondergaard T.E."/>
        </authorList>
    </citation>
    <scope>NUCLEOTIDE SEQUENCE [LARGE SCALE GENOMIC DNA]</scope>
    <source>
        <strain evidence="8 9">AAU 773</strain>
    </source>
</reference>
<feature type="transmembrane region" description="Helical" evidence="6">
    <location>
        <begin position="398"/>
        <end position="420"/>
    </location>
</feature>
<feature type="region of interest" description="Disordered" evidence="5">
    <location>
        <begin position="78"/>
        <end position="104"/>
    </location>
</feature>
<gene>
    <name evidence="8" type="ORF">PGQ11_004118</name>
</gene>
<protein>
    <submittedName>
        <fullName evidence="8">Major facilitator superfamily transporter</fullName>
    </submittedName>
</protein>
<keyword evidence="4 6" id="KW-0472">Membrane</keyword>
<evidence type="ECO:0000256" key="2">
    <source>
        <dbReference type="ARBA" id="ARBA00022692"/>
    </source>
</evidence>
<evidence type="ECO:0000256" key="4">
    <source>
        <dbReference type="ARBA" id="ARBA00023136"/>
    </source>
</evidence>
<comment type="caution">
    <text evidence="8">The sequence shown here is derived from an EMBL/GenBank/DDBJ whole genome shotgun (WGS) entry which is preliminary data.</text>
</comment>
<accession>A0ABR2J736</accession>
<feature type="transmembrane region" description="Helical" evidence="6">
    <location>
        <begin position="261"/>
        <end position="284"/>
    </location>
</feature>
<feature type="transmembrane region" description="Helical" evidence="6">
    <location>
        <begin position="200"/>
        <end position="221"/>
    </location>
</feature>
<dbReference type="CDD" id="cd17323">
    <property type="entry name" value="MFS_Tpo1_MDR_like"/>
    <property type="match status" value="1"/>
</dbReference>
<feature type="transmembrane region" description="Helical" evidence="6">
    <location>
        <begin position="537"/>
        <end position="556"/>
    </location>
</feature>
<evidence type="ECO:0000256" key="1">
    <source>
        <dbReference type="ARBA" id="ARBA00004141"/>
    </source>
</evidence>
<dbReference type="EMBL" id="JAPCWZ010000003">
    <property type="protein sequence ID" value="KAK8873604.1"/>
    <property type="molecule type" value="Genomic_DNA"/>
</dbReference>
<feature type="transmembrane region" description="Helical" evidence="6">
    <location>
        <begin position="468"/>
        <end position="490"/>
    </location>
</feature>
<evidence type="ECO:0000256" key="5">
    <source>
        <dbReference type="SAM" id="MobiDB-lite"/>
    </source>
</evidence>
<name>A0ABR2J736_9PEZI</name>
<evidence type="ECO:0000313" key="9">
    <source>
        <dbReference type="Proteomes" id="UP001390339"/>
    </source>
</evidence>
<evidence type="ECO:0000259" key="7">
    <source>
        <dbReference type="PROSITE" id="PS50850"/>
    </source>
</evidence>
<organism evidence="8 9">
    <name type="scientific">Apiospora arundinis</name>
    <dbReference type="NCBI Taxonomy" id="335852"/>
    <lineage>
        <taxon>Eukaryota</taxon>
        <taxon>Fungi</taxon>
        <taxon>Dikarya</taxon>
        <taxon>Ascomycota</taxon>
        <taxon>Pezizomycotina</taxon>
        <taxon>Sordariomycetes</taxon>
        <taxon>Xylariomycetidae</taxon>
        <taxon>Amphisphaeriales</taxon>
        <taxon>Apiosporaceae</taxon>
        <taxon>Apiospora</taxon>
    </lineage>
</organism>
<evidence type="ECO:0000313" key="8">
    <source>
        <dbReference type="EMBL" id="KAK8873604.1"/>
    </source>
</evidence>
<dbReference type="PROSITE" id="PS00216">
    <property type="entry name" value="SUGAR_TRANSPORT_1"/>
    <property type="match status" value="1"/>
</dbReference>
<keyword evidence="2 6" id="KW-0812">Transmembrane</keyword>
<dbReference type="InterPro" id="IPR036259">
    <property type="entry name" value="MFS_trans_sf"/>
</dbReference>
<feature type="compositionally biased region" description="Polar residues" evidence="5">
    <location>
        <begin position="95"/>
        <end position="104"/>
    </location>
</feature>
<dbReference type="InterPro" id="IPR011701">
    <property type="entry name" value="MFS"/>
</dbReference>
<feature type="region of interest" description="Disordered" evidence="5">
    <location>
        <begin position="570"/>
        <end position="629"/>
    </location>
</feature>
<keyword evidence="3 6" id="KW-1133">Transmembrane helix</keyword>
<feature type="transmembrane region" description="Helical" evidence="6">
    <location>
        <begin position="290"/>
        <end position="307"/>
    </location>
</feature>
<dbReference type="InterPro" id="IPR020846">
    <property type="entry name" value="MFS_dom"/>
</dbReference>
<dbReference type="PANTHER" id="PTHR23502">
    <property type="entry name" value="MAJOR FACILITATOR SUPERFAMILY"/>
    <property type="match status" value="1"/>
</dbReference>
<feature type="compositionally biased region" description="Polar residues" evidence="5">
    <location>
        <begin position="53"/>
        <end position="63"/>
    </location>
</feature>
<feature type="compositionally biased region" description="Basic and acidic residues" evidence="5">
    <location>
        <begin position="1"/>
        <end position="30"/>
    </location>
</feature>
<feature type="transmembrane region" description="Helical" evidence="6">
    <location>
        <begin position="127"/>
        <end position="148"/>
    </location>
</feature>
<sequence length="629" mass="69523">MAEDKADEKKCASRDTQDDNSVHGSFDKNSMESLRAPPKQEGLHKLSRRHSRASQVSNASHDTNPLEPLELAISGAYNTIDDGGDRDRDAVSRVRTGTSVGSTASRPPDFEVYFEDDDPDNPRYWPLWYRTWCLVCISFTTWVVVFYSTSYTASIPGLQSEFGVTNTAVTTLGVTAYLVGLASGSLFAAPSSELFGRRPVYIGSMVVFTLLVIPACLAKSLEEIIVVRFFGAVFGAVMISNSAGSVVDISTEETRALVMSLWSIAPMNGPTTGPVIGGFVYQYLGWRWDNWIVLIMAGVGTLLMVTVKETYSPIILQKKAAQLRKETDDERWWSRYDMKKSTAQLMKINLIRPFTLAFTEPILWFFNLWISLIYGVLYMCFAAYPIVFSQYRGWGPGISGLAFVGIGTGTMLTICAEPWLRKIINTHPKDPETGKVPPEATARVMIIGAILTPIGQLVFSWTCLPVSIHWAIPIAFGIPFGAGNTISFIYGSNYLAGAYGVYAASALAGNAVTRSLFGGTLPLAAPSMYKALTPQWAGTLMGLLEVAMIPIPIIFYKYGERIRAKSPVIKQMREDQERNERRVTSRARRQERRERAQSAEDKSTGDEVVVDKETGVSLDRDVEKRAGKQ</sequence>
<feature type="transmembrane region" description="Helical" evidence="6">
    <location>
        <begin position="227"/>
        <end position="249"/>
    </location>
</feature>
<proteinExistence type="predicted"/>
<evidence type="ECO:0000256" key="3">
    <source>
        <dbReference type="ARBA" id="ARBA00022989"/>
    </source>
</evidence>
<dbReference type="PROSITE" id="PS50850">
    <property type="entry name" value="MFS"/>
    <property type="match status" value="1"/>
</dbReference>
<dbReference type="PANTHER" id="PTHR23502:SF12">
    <property type="entry name" value="MULTIDRUG TRANSPORTER, PUTATIVE (AFU_ORTHOLOGUE AFUA_1G06440)-RELATED"/>
    <property type="match status" value="1"/>
</dbReference>
<feature type="compositionally biased region" description="Basic and acidic residues" evidence="5">
    <location>
        <begin position="591"/>
        <end position="629"/>
    </location>
</feature>
<feature type="compositionally biased region" description="Basic and acidic residues" evidence="5">
    <location>
        <begin position="571"/>
        <end position="583"/>
    </location>
</feature>
<feature type="compositionally biased region" description="Basic and acidic residues" evidence="5">
    <location>
        <begin position="83"/>
        <end position="92"/>
    </location>
</feature>
<feature type="region of interest" description="Disordered" evidence="5">
    <location>
        <begin position="1"/>
        <end position="65"/>
    </location>
</feature>
<feature type="transmembrane region" description="Helical" evidence="6">
    <location>
        <begin position="440"/>
        <end position="462"/>
    </location>
</feature>
<feature type="transmembrane region" description="Helical" evidence="6">
    <location>
        <begin position="497"/>
        <end position="517"/>
    </location>
</feature>
<feature type="transmembrane region" description="Helical" evidence="6">
    <location>
        <begin position="362"/>
        <end position="386"/>
    </location>
</feature>